<proteinExistence type="predicted"/>
<evidence type="ECO:0000259" key="2">
    <source>
        <dbReference type="Pfam" id="PF01433"/>
    </source>
</evidence>
<evidence type="ECO:0000313" key="4">
    <source>
        <dbReference type="Proteomes" id="UP000310017"/>
    </source>
</evidence>
<dbReference type="Proteomes" id="UP000310017">
    <property type="component" value="Chromosome"/>
</dbReference>
<dbReference type="GO" id="GO:0008270">
    <property type="term" value="F:zinc ion binding"/>
    <property type="evidence" value="ECO:0007669"/>
    <property type="project" value="InterPro"/>
</dbReference>
<dbReference type="EMBL" id="CP040710">
    <property type="protein sequence ID" value="QCX00788.1"/>
    <property type="molecule type" value="Genomic_DNA"/>
</dbReference>
<keyword evidence="1" id="KW-1133">Transmembrane helix</keyword>
<dbReference type="Pfam" id="PF01433">
    <property type="entry name" value="Peptidase_M1"/>
    <property type="match status" value="1"/>
</dbReference>
<accession>A0A5B7SUW4</accession>
<feature type="transmembrane region" description="Helical" evidence="1">
    <location>
        <begin position="325"/>
        <end position="345"/>
    </location>
</feature>
<dbReference type="OrthoDB" id="100605at2"/>
<evidence type="ECO:0000256" key="1">
    <source>
        <dbReference type="SAM" id="Phobius"/>
    </source>
</evidence>
<feature type="transmembrane region" description="Helical" evidence="1">
    <location>
        <begin position="404"/>
        <end position="429"/>
    </location>
</feature>
<keyword evidence="1" id="KW-0472">Membrane</keyword>
<feature type="transmembrane region" description="Helical" evidence="1">
    <location>
        <begin position="449"/>
        <end position="468"/>
    </location>
</feature>
<feature type="transmembrane region" description="Helical" evidence="1">
    <location>
        <begin position="147"/>
        <end position="170"/>
    </location>
</feature>
<feature type="transmembrane region" description="Helical" evidence="1">
    <location>
        <begin position="51"/>
        <end position="77"/>
    </location>
</feature>
<feature type="transmembrane region" description="Helical" evidence="1">
    <location>
        <begin position="530"/>
        <end position="547"/>
    </location>
</feature>
<feature type="transmembrane region" description="Helical" evidence="1">
    <location>
        <begin position="245"/>
        <end position="268"/>
    </location>
</feature>
<dbReference type="Gene3D" id="1.10.390.10">
    <property type="entry name" value="Neutral Protease Domain 2"/>
    <property type="match status" value="1"/>
</dbReference>
<reference evidence="3 4" key="1">
    <citation type="submission" date="2019-05" db="EMBL/GenBank/DDBJ databases">
        <title>Genome sequencing of F202Z8.</title>
        <authorList>
            <person name="Kwon Y.M."/>
        </authorList>
    </citation>
    <scope>NUCLEOTIDE SEQUENCE [LARGE SCALE GENOMIC DNA]</scope>
    <source>
        <strain evidence="3 4">F202Z8</strain>
    </source>
</reference>
<name>A0A5B7SUW4_9FLAO</name>
<dbReference type="InterPro" id="IPR014782">
    <property type="entry name" value="Peptidase_M1_dom"/>
</dbReference>
<protein>
    <submittedName>
        <fullName evidence="3">Peptidase M1</fullName>
    </submittedName>
</protein>
<feature type="transmembrane region" description="Helical" evidence="1">
    <location>
        <begin position="568"/>
        <end position="588"/>
    </location>
</feature>
<sequence>MFKEIFLFEIKYRLKRPATWAYFGILLLFGLFVAIGDNGPASEKVFVNAPAAIATTLITISIFAIMIASAIMGVPVYRDIEHKTENYYFSYPISEKGYLAGRFFGSMVILFLVSLGLLLGLIIGSAVGPYMGFVEPERYTSLTLWHYIQPTLTLYWTNLFFTGCIFFALVSLTKKVMLAYAGGAILFITYLVTLTLTQDIDNKTLTSLLDPFGFNSMGNLIEYWTPEEQNTRLVPMEGMLLWNRLLWLGMGVALFLVTLFKFDFQSFLNKNFGSKKKKTAIAEIKSEAALTKIPAVNKVFSRGLNVKLIFKLAAMEFKNIISDNFFKAILIAAVGFLFFDGWFGAPVYGTPSLPLTYYMLEVKNFTYVILIFILIVFMTGEVLHRERGVNYDQIFGSLPIPNRIVYGSKFLALTMVSFILVNMILVSGMLNQVLKGYFNFEFGRYFTDLYLFELPKYISFVMLAFFVHSVITKKFLGHVVAIAVWALLFGLNSLADIDNNLYLYSYSPSYTVSDMNGFGHFAPALLWFKTYWLACGALLTVIGYLFWKRGTDSGRKARWQLAKSRMNWKSIGSLVLLLVIFIGTGAFINHNTTTINKYRTDDEGTIGQADYEKELAKYDRIAQPKVIDIKLKADLIPEERAANISSVFKMVNKTNETIDQLHLNWGAEGLLKKEVTEFLIEGKTPKLSKEYDKFGYRIYDFNPPLVPGDTVTMKLGVAASYKGFPNEGSGSGIVYNGTFLNDGFFPSFGYSPNVELTSDQDRKKYDLPVKEYQLPEQTDAWGTSNLLFNDDADYITFEGTVSTAPDQIAILPGYLQKEWEENGRKYFTYKMEGEMDFFYNISSAAYAVHREVWTGKKGEKVNIEIFHHPTHDYNIDRFVNGVKKSLDYFTEHYGPYQYRQMRILEFPRYSSFAQSFPNTVPFAESFGWVGDFSDPDDLDYVFTVTAHEVAHQWWGHQITPSATRGANQISETMAEYSSLMVMKKEYGVDAMQQFLKEELDRYLRSRANESKFEKTLLDNDTQAYVWYRKGGLILYALQDLIGEDNLNRQFKAYTEAARFRPEAPFTTTTEWYSYLKKATPDSLQYYLKDSFEKITLYSNKTTNATYTKNADDTYTVTIDVESGKTYYDGLGKTLESPTSVNLLDIAVFENDTVNAKGLTVKRPLELKKVWVKPGTSTHTFTVDKLPVKAGIDPYNKMIDRIPDDNLIEVEVEDE</sequence>
<gene>
    <name evidence="3" type="ORF">FGM00_11960</name>
</gene>
<feature type="transmembrane region" description="Helical" evidence="1">
    <location>
        <begin position="365"/>
        <end position="383"/>
    </location>
</feature>
<keyword evidence="1" id="KW-0812">Transmembrane</keyword>
<evidence type="ECO:0000313" key="3">
    <source>
        <dbReference type="EMBL" id="QCX00788.1"/>
    </source>
</evidence>
<dbReference type="GO" id="GO:0008237">
    <property type="term" value="F:metallopeptidase activity"/>
    <property type="evidence" value="ECO:0007669"/>
    <property type="project" value="InterPro"/>
</dbReference>
<dbReference type="SUPFAM" id="SSF55486">
    <property type="entry name" value="Metalloproteases ('zincins'), catalytic domain"/>
    <property type="match status" value="1"/>
</dbReference>
<dbReference type="AlphaFoldDB" id="A0A5B7SUW4"/>
<feature type="transmembrane region" description="Helical" evidence="1">
    <location>
        <begin position="98"/>
        <end position="127"/>
    </location>
</feature>
<keyword evidence="4" id="KW-1185">Reference proteome</keyword>
<dbReference type="KEGG" id="asag:FGM00_11960"/>
<feature type="transmembrane region" description="Helical" evidence="1">
    <location>
        <begin position="475"/>
        <end position="495"/>
    </location>
</feature>
<feature type="transmembrane region" description="Helical" evidence="1">
    <location>
        <begin position="20"/>
        <end position="39"/>
    </location>
</feature>
<feature type="domain" description="Peptidase M1 membrane alanine aminopeptidase" evidence="2">
    <location>
        <begin position="880"/>
        <end position="1057"/>
    </location>
</feature>
<dbReference type="InterPro" id="IPR027268">
    <property type="entry name" value="Peptidase_M4/M1_CTD_sf"/>
</dbReference>
<dbReference type="RefSeq" id="WP_138853132.1">
    <property type="nucleotide sequence ID" value="NZ_CP040710.1"/>
</dbReference>
<organism evidence="3 4">
    <name type="scientific">Aggregatimonas sangjinii</name>
    <dbReference type="NCBI Taxonomy" id="2583587"/>
    <lineage>
        <taxon>Bacteria</taxon>
        <taxon>Pseudomonadati</taxon>
        <taxon>Bacteroidota</taxon>
        <taxon>Flavobacteriia</taxon>
        <taxon>Flavobacteriales</taxon>
        <taxon>Flavobacteriaceae</taxon>
        <taxon>Aggregatimonas</taxon>
    </lineage>
</organism>
<feature type="transmembrane region" description="Helical" evidence="1">
    <location>
        <begin position="177"/>
        <end position="196"/>
    </location>
</feature>